<sequence length="325" mass="35608">MSTPVKKVPIHLQSAQNRLLIKNGKVVNDDGITDNDVYIEDGIIKQMGRNLIIPGGTRIIDARGKYVMPGGIDPHTHFECELMGAKSVDDFYQGTKAAVAGGTTMIIDFVIPRKDESLLEAYERYRESADQKVCCDYSLHVAVTSWSPKVKEEMATLVKDHGVSSFKMFMAYRDLFMLRDPELIETFKTCKELGAIAMVHAENGDIIAENTKRLLDAGVTGPEGHEMSRPEEVEAEAVNRACVIASQVNCPLYIVHVMSRSAAEAVDAARKRGACVFGETLAAAIGTDGTNYAHKCWKHAAAHVLSPPLRPDPDTSCALLNMLTK</sequence>
<dbReference type="CTD" id="40675"/>
<name>A0A6P8LPN2_BOMIM</name>
<organism evidence="6 7">
    <name type="scientific">Bombus impatiens</name>
    <name type="common">Bumblebee</name>
    <dbReference type="NCBI Taxonomy" id="132113"/>
    <lineage>
        <taxon>Eukaryota</taxon>
        <taxon>Metazoa</taxon>
        <taxon>Ecdysozoa</taxon>
        <taxon>Arthropoda</taxon>
        <taxon>Hexapoda</taxon>
        <taxon>Insecta</taxon>
        <taxon>Pterygota</taxon>
        <taxon>Neoptera</taxon>
        <taxon>Endopterygota</taxon>
        <taxon>Hymenoptera</taxon>
        <taxon>Apocrita</taxon>
        <taxon>Aculeata</taxon>
        <taxon>Apoidea</taxon>
        <taxon>Anthophila</taxon>
        <taxon>Apidae</taxon>
        <taxon>Bombus</taxon>
        <taxon>Pyrobombus</taxon>
    </lineage>
</organism>
<dbReference type="Proteomes" id="UP000515180">
    <property type="component" value="Unplaced"/>
</dbReference>
<dbReference type="InterPro" id="IPR050378">
    <property type="entry name" value="Metallo-dep_Hydrolases_sf"/>
</dbReference>
<dbReference type="GO" id="GO:0005829">
    <property type="term" value="C:cytosol"/>
    <property type="evidence" value="ECO:0007669"/>
    <property type="project" value="TreeGrafter"/>
</dbReference>
<evidence type="ECO:0000256" key="2">
    <source>
        <dbReference type="ARBA" id="ARBA00008829"/>
    </source>
</evidence>
<evidence type="ECO:0000256" key="4">
    <source>
        <dbReference type="ARBA" id="ARBA00039113"/>
    </source>
</evidence>
<proteinExistence type="inferred from homology"/>
<evidence type="ECO:0000313" key="6">
    <source>
        <dbReference type="Proteomes" id="UP000515180"/>
    </source>
</evidence>
<dbReference type="GeneID" id="100744022"/>
<evidence type="ECO:0000256" key="1">
    <source>
        <dbReference type="ARBA" id="ARBA00001947"/>
    </source>
</evidence>
<accession>A0A6P8LPN2</accession>
<gene>
    <name evidence="7" type="primary">LOC100744022</name>
</gene>
<dbReference type="RefSeq" id="XP_033176754.1">
    <property type="nucleotide sequence ID" value="XM_033320863.1"/>
</dbReference>
<evidence type="ECO:0000256" key="3">
    <source>
        <dbReference type="ARBA" id="ARBA00036696"/>
    </source>
</evidence>
<dbReference type="InterPro" id="IPR011059">
    <property type="entry name" value="Metal-dep_hydrolase_composite"/>
</dbReference>
<protein>
    <recommendedName>
        <fullName evidence="4">dihydropyrimidinase</fullName>
        <ecNumber evidence="4">3.5.2.2</ecNumber>
    </recommendedName>
</protein>
<dbReference type="Gene3D" id="3.20.20.140">
    <property type="entry name" value="Metal-dependent hydrolases"/>
    <property type="match status" value="1"/>
</dbReference>
<comment type="catalytic activity">
    <reaction evidence="3">
        <text>5,6-dihydrouracil + H2O = 3-(carbamoylamino)propanoate + H(+)</text>
        <dbReference type="Rhea" id="RHEA:16121"/>
        <dbReference type="ChEBI" id="CHEBI:11892"/>
        <dbReference type="ChEBI" id="CHEBI:15377"/>
        <dbReference type="ChEBI" id="CHEBI:15378"/>
        <dbReference type="ChEBI" id="CHEBI:15901"/>
        <dbReference type="EC" id="3.5.2.2"/>
    </reaction>
</comment>
<dbReference type="InterPro" id="IPR006680">
    <property type="entry name" value="Amidohydro-rel"/>
</dbReference>
<evidence type="ECO:0000313" key="7">
    <source>
        <dbReference type="RefSeq" id="XP_033176754.1"/>
    </source>
</evidence>
<dbReference type="EC" id="3.5.2.2" evidence="4"/>
<dbReference type="GO" id="GO:0006208">
    <property type="term" value="P:pyrimidine nucleobase catabolic process"/>
    <property type="evidence" value="ECO:0007669"/>
    <property type="project" value="TreeGrafter"/>
</dbReference>
<dbReference type="AlphaFoldDB" id="A0A6P8LPN2"/>
<comment type="cofactor">
    <cofactor evidence="1">
        <name>Zn(2+)</name>
        <dbReference type="ChEBI" id="CHEBI:29105"/>
    </cofactor>
</comment>
<dbReference type="InterPro" id="IPR032466">
    <property type="entry name" value="Metal_Hydrolase"/>
</dbReference>
<dbReference type="SUPFAM" id="SSF51338">
    <property type="entry name" value="Composite domain of metallo-dependent hydrolases"/>
    <property type="match status" value="1"/>
</dbReference>
<feature type="domain" description="Amidohydrolase-related" evidence="5">
    <location>
        <begin position="66"/>
        <end position="219"/>
    </location>
</feature>
<comment type="similarity">
    <text evidence="2">Belongs to the metallo-dependent hydrolases superfamily. Hydantoinase/dihydropyrimidinase family.</text>
</comment>
<dbReference type="Pfam" id="PF01979">
    <property type="entry name" value="Amidohydro_1"/>
    <property type="match status" value="1"/>
</dbReference>
<dbReference type="GO" id="GO:0004157">
    <property type="term" value="F:dihydropyrimidinase activity"/>
    <property type="evidence" value="ECO:0007669"/>
    <property type="project" value="UniProtKB-EC"/>
</dbReference>
<keyword evidence="6" id="KW-1185">Reference proteome</keyword>
<dbReference type="PANTHER" id="PTHR11647:SF1">
    <property type="entry name" value="COLLAPSIN RESPONSE MEDIATOR PROTEIN"/>
    <property type="match status" value="1"/>
</dbReference>
<dbReference type="PANTHER" id="PTHR11647">
    <property type="entry name" value="HYDRANTOINASE/DIHYDROPYRIMIDINASE FAMILY MEMBER"/>
    <property type="match status" value="1"/>
</dbReference>
<evidence type="ECO:0000259" key="5">
    <source>
        <dbReference type="Pfam" id="PF01979"/>
    </source>
</evidence>
<dbReference type="FunFam" id="3.20.20.140:FF:000076">
    <property type="entry name" value="Dihydropyrimidinase like 2"/>
    <property type="match status" value="1"/>
</dbReference>
<dbReference type="SUPFAM" id="SSF51556">
    <property type="entry name" value="Metallo-dependent hydrolases"/>
    <property type="match status" value="1"/>
</dbReference>
<reference evidence="7" key="1">
    <citation type="submission" date="2025-08" db="UniProtKB">
        <authorList>
            <consortium name="RefSeq"/>
        </authorList>
    </citation>
    <scope>IDENTIFICATION</scope>
</reference>